<dbReference type="EMBL" id="CH981534">
    <property type="protein sequence ID" value="EDK47548.1"/>
    <property type="molecule type" value="Genomic_DNA"/>
</dbReference>
<feature type="chain" id="PRO_5002681910" description="Cell wall protein RHD3" evidence="1">
    <location>
        <begin position="19"/>
        <end position="153"/>
    </location>
</feature>
<gene>
    <name evidence="2" type="ORF">LELG_05729</name>
</gene>
<dbReference type="AlphaFoldDB" id="A5E7Z0"/>
<sequence>MQFFKAASLLALATQSLAALSQYKLYASSENKEIDGKGLYYTHEGAGINYFFISQDDSAAELTYDDESNIIYSQVTPQIKFQFTEQSDILQLSVFEPEKVEIEANGELKFNGWDTLHAAKNINDPYSYSKSSYAVVVGDSKGGIPFKIVSIKV</sequence>
<keyword evidence="1" id="KW-0732">Signal</keyword>
<feature type="signal peptide" evidence="1">
    <location>
        <begin position="1"/>
        <end position="18"/>
    </location>
</feature>
<dbReference type="InParanoid" id="A5E7Z0"/>
<evidence type="ECO:0000313" key="3">
    <source>
        <dbReference type="Proteomes" id="UP000001996"/>
    </source>
</evidence>
<evidence type="ECO:0000313" key="2">
    <source>
        <dbReference type="EMBL" id="EDK47548.1"/>
    </source>
</evidence>
<keyword evidence="3" id="KW-1185">Reference proteome</keyword>
<dbReference type="HOGENOM" id="CLU_083354_1_0_1"/>
<dbReference type="KEGG" id="lel:PVL30_004482"/>
<dbReference type="Proteomes" id="UP000001996">
    <property type="component" value="Unassembled WGS sequence"/>
</dbReference>
<dbReference type="OrthoDB" id="4018368at2759"/>
<name>A5E7Z0_LODEL</name>
<protein>
    <recommendedName>
        <fullName evidence="4">Cell wall protein RHD3</fullName>
    </recommendedName>
</protein>
<reference evidence="2 3" key="1">
    <citation type="journal article" date="2009" name="Nature">
        <title>Evolution of pathogenicity and sexual reproduction in eight Candida genomes.</title>
        <authorList>
            <person name="Butler G."/>
            <person name="Rasmussen M.D."/>
            <person name="Lin M.F."/>
            <person name="Santos M.A."/>
            <person name="Sakthikumar S."/>
            <person name="Munro C.A."/>
            <person name="Rheinbay E."/>
            <person name="Grabherr M."/>
            <person name="Forche A."/>
            <person name="Reedy J.L."/>
            <person name="Agrafioti I."/>
            <person name="Arnaud M.B."/>
            <person name="Bates S."/>
            <person name="Brown A.J."/>
            <person name="Brunke S."/>
            <person name="Costanzo M.C."/>
            <person name="Fitzpatrick D.A."/>
            <person name="de Groot P.W."/>
            <person name="Harris D."/>
            <person name="Hoyer L.L."/>
            <person name="Hube B."/>
            <person name="Klis F.M."/>
            <person name="Kodira C."/>
            <person name="Lennard N."/>
            <person name="Logue M.E."/>
            <person name="Martin R."/>
            <person name="Neiman A.M."/>
            <person name="Nikolaou E."/>
            <person name="Quail M.A."/>
            <person name="Quinn J."/>
            <person name="Santos M.C."/>
            <person name="Schmitzberger F.F."/>
            <person name="Sherlock G."/>
            <person name="Shah P."/>
            <person name="Silverstein K.A."/>
            <person name="Skrzypek M.S."/>
            <person name="Soll D."/>
            <person name="Staggs R."/>
            <person name="Stansfield I."/>
            <person name="Stumpf M.P."/>
            <person name="Sudbery P.E."/>
            <person name="Srikantha T."/>
            <person name="Zeng Q."/>
            <person name="Berman J."/>
            <person name="Berriman M."/>
            <person name="Heitman J."/>
            <person name="Gow N.A."/>
            <person name="Lorenz M.C."/>
            <person name="Birren B.W."/>
            <person name="Kellis M."/>
            <person name="Cuomo C.A."/>
        </authorList>
    </citation>
    <scope>NUCLEOTIDE SEQUENCE [LARGE SCALE GENOMIC DNA]</scope>
    <source>
        <strain evidence="3">ATCC 11503 / BCRC 21390 / CBS 2605 / JCM 1781 / NBRC 1676 / NRRL YB-4239</strain>
    </source>
</reference>
<dbReference type="RefSeq" id="XP_001523183.1">
    <property type="nucleotide sequence ID" value="XM_001523133.1"/>
</dbReference>
<evidence type="ECO:0008006" key="4">
    <source>
        <dbReference type="Google" id="ProtNLM"/>
    </source>
</evidence>
<dbReference type="STRING" id="379508.A5E7Z0"/>
<dbReference type="eggNOG" id="ENOG502SXWZ">
    <property type="taxonomic scope" value="Eukaryota"/>
</dbReference>
<dbReference type="VEuPathDB" id="FungiDB:LELG_05729"/>
<dbReference type="OMA" id="CKNINDP"/>
<organism evidence="2 3">
    <name type="scientific">Lodderomyces elongisporus (strain ATCC 11503 / CBS 2605 / JCM 1781 / NBRC 1676 / NRRL YB-4239)</name>
    <name type="common">Yeast</name>
    <name type="synonym">Saccharomyces elongisporus</name>
    <dbReference type="NCBI Taxonomy" id="379508"/>
    <lineage>
        <taxon>Eukaryota</taxon>
        <taxon>Fungi</taxon>
        <taxon>Dikarya</taxon>
        <taxon>Ascomycota</taxon>
        <taxon>Saccharomycotina</taxon>
        <taxon>Pichiomycetes</taxon>
        <taxon>Debaryomycetaceae</taxon>
        <taxon>Candida/Lodderomyces clade</taxon>
        <taxon>Lodderomyces</taxon>
    </lineage>
</organism>
<dbReference type="GeneID" id="5230201"/>
<proteinExistence type="predicted"/>
<evidence type="ECO:0000256" key="1">
    <source>
        <dbReference type="SAM" id="SignalP"/>
    </source>
</evidence>
<accession>A5E7Z0</accession>